<evidence type="ECO:0000313" key="5">
    <source>
        <dbReference type="Proteomes" id="UP001500879"/>
    </source>
</evidence>
<comment type="caution">
    <text evidence="4">The sequence shown here is derived from an EMBL/GenBank/DDBJ whole genome shotgun (WGS) entry which is preliminary data.</text>
</comment>
<keyword evidence="1" id="KW-0175">Coiled coil</keyword>
<evidence type="ECO:0000259" key="3">
    <source>
        <dbReference type="Pfam" id="PF01464"/>
    </source>
</evidence>
<feature type="region of interest" description="Disordered" evidence="2">
    <location>
        <begin position="406"/>
        <end position="425"/>
    </location>
</feature>
<dbReference type="RefSeq" id="WP_344024024.1">
    <property type="nucleotide sequence ID" value="NZ_BAAABX010000032.1"/>
</dbReference>
<feature type="compositionally biased region" description="Gly residues" evidence="2">
    <location>
        <begin position="999"/>
        <end position="1010"/>
    </location>
</feature>
<dbReference type="PANTHER" id="PTHR34491:SF156">
    <property type="entry name" value="KINESIN MOTOR DOMAIN-CONTAINING PROTEIN"/>
    <property type="match status" value="1"/>
</dbReference>
<sequence>MAANREAPIKAGSGYIEIVPTVSREATTKMRAALVRQMETTGEEAGQAFSKAAASGMKRIPQNAATVAKKARSAVEKEATDSRVKLRQIERHLTKVHGEESGKQFRMFRNLAKQRQEMEQGTSKATRKAIADVVRADRQAVQDRIRAARELAQQKAAAERQGRLETRLRVRAERTEERALSAEVRQMQRELAAERRQQAQERAAQERQGRLETRLRVRAERTEERALAAEVRQVKRELAAEMRAQAKERALLERQARAATRARLQDELAAAQATRQALQTQLAQQQAVIRQMQAAHAGLFATVRKGWKKSGEHLEKYGTGAAETGNLITHKLIGPVSILSAGLSAIGVKSADSLIQAQTGLHGMGLAVKDVNSLLKEMQAYAIKTPYSLQDMQKYSTRYARALASHDQDFQSDDPKRKRKGSKHVADKAGDIVQMIGDQAAFGGIMDPTMVSQGMYAAEVILDMGRTPMRNMKQLERATGIPANELARMYGFQDHLVKDPLHPGEQKIETASAQMYEFMQDAKNTGGIEGNDLINKLLDRWENEKNGIKGSAARMGGATISGRIEQMKESGQVALGKIFYSEGKDGKFEYTGVGQAIMGKKTAVRDKNGKVVKNAAGETQYEYKGGLLGEAKQIGKGALRLAPQLLEEFFDTLKMFTGWLKWTVNFVRQHPGLRSMLLTAAKFAAVSVPLLLGIGLLSKLVGKLVKAASPAVSLVKGSLKGVRGLYRTTNQALSGVTAGRGNYLRTYRERRADYHGGDDRSMARRGWDRARGQDSRAQRLQIQTEGTQRELREVDERIEAIKRRLREVNTAPLDTVTRALGGPSGSVSSAGRDASSRAEGLHRNLGEVNNAPLGEVQTRLGGVKEKAESAERHVRQVHDAVRDLNGGKLGLVRQQFEYLKTKADAAKSHADGVSDKVKEINGRSLGQIRRRFADSLTPAVKGSYGQSKNLNDKIRDVNGRGLGQVTGRVRTLGGALEGAAKKAEDLRKKIDGVNRSNGGDPGGSSGGARGSGPKPPKPKKHAMGGIIPGYAPGVDDVPALLSRGEAILRPEVAHHLGADRINRWNAAAARGHLSRHARGTAGRGTPGRGVWPLSIVDELWSSINMGPSLGAFDGGLLAARAGAGIGGPTGDNTRSWGARLGGDAAGRGALNRFSNLREFAVTRVPQLLRIPPTGVSQAVSLVAGAVAPSAGRYAWDDIWKGEGNIVQRGQTFAGHMLNPSSIWQMIKDGAGSVWDQIKDIGGLIKRSTEDPSSVLAEGIEALRAMVTELISGVQDSVKAVQDMISNPSEFAQEVFESFWERAREAMPNTTGLFDFANGGVVGGYSPGNDRVHLRASPGEGILRPEATRFLGHRTIAWLNRGAKNGTLAGTAAKQAVSGQSLAGGGSVVTPAPDADAAESAVQRIRTALDSMTKAVQEHQAAATAAWSKVSTAVRTAVDSEIIPAQQRWAQHLTGPLTGAEQSFQSSHAGVWSAVQSRVASATSSSLGEFSRLSSGAERLRGVFESSGSSIRSSWSSSMSVVDRATRSTIDGPYNAGAVPMLAAMAKLAGASAPLAALHFSLGGVVPGYAPGVDDVPALLSRGEGVLRPEVVRALGVDTIHQWNDMARRGGNVFANGGIVNGASWVERHKDDPYSGYADAIGKGWGEAIAPAVKQLADSAIPVNRLTADDFSKGKPWLEAWGKFLDDHVGGGGKVAEVARREFATQAPAVGGARYTGGSFEQWCADFVSFVVDAAGANSRYGGSPHGAPANRWPAVAQWNAAMQHVPVSSARPGDLLTYNGDGHINIMVGPDETIGGNESNQLKHTRGYNRSATAALRPTGSDDSSGLSFNPWPGSIPKTLFDGGGGVGSGQLTEWIQAAMRATGVSGGAWLRGLITLVMRESNGNPRAVNNWDSNAASGTPSKGLAQVIDPTFRAYHQAGTSWDIFDPVANLSASINYIRSVYHDISNVQQADPNKPSKGYWTGTKSATAGLAMVGERGPELVDFRGGERVYNNRDTHGLLGPRYEIHIHEAKAEDTTQAVLRAMQYAEAMMAH</sequence>
<feature type="region of interest" description="Disordered" evidence="2">
    <location>
        <begin position="939"/>
        <end position="960"/>
    </location>
</feature>
<feature type="region of interest" description="Disordered" evidence="2">
    <location>
        <begin position="816"/>
        <end position="838"/>
    </location>
</feature>
<feature type="coiled-coil region" evidence="1">
    <location>
        <begin position="141"/>
        <end position="208"/>
    </location>
</feature>
<keyword evidence="5" id="KW-1185">Reference proteome</keyword>
<dbReference type="PANTHER" id="PTHR34491">
    <property type="entry name" value="A-TYPE INCLUSION PROTEIN, PUTATIVE-RELATED"/>
    <property type="match status" value="1"/>
</dbReference>
<dbReference type="Pfam" id="PF01464">
    <property type="entry name" value="SLT"/>
    <property type="match status" value="1"/>
</dbReference>
<dbReference type="SUPFAM" id="SSF53955">
    <property type="entry name" value="Lysozyme-like"/>
    <property type="match status" value="1"/>
</dbReference>
<protein>
    <recommendedName>
        <fullName evidence="3">Transglycosylase SLT domain-containing protein</fullName>
    </recommendedName>
</protein>
<dbReference type="Gene3D" id="3.90.1720.10">
    <property type="entry name" value="endopeptidase domain like (from Nostoc punctiforme)"/>
    <property type="match status" value="1"/>
</dbReference>
<feature type="domain" description="Transglycosylase SLT" evidence="3">
    <location>
        <begin position="1868"/>
        <end position="1965"/>
    </location>
</feature>
<gene>
    <name evidence="4" type="ORF">GCM10010357_28940</name>
</gene>
<feature type="coiled-coil region" evidence="1">
    <location>
        <begin position="777"/>
        <end position="811"/>
    </location>
</feature>
<dbReference type="InterPro" id="IPR008258">
    <property type="entry name" value="Transglycosylase_SLT_dom_1"/>
</dbReference>
<reference evidence="5" key="1">
    <citation type="journal article" date="2019" name="Int. J. Syst. Evol. Microbiol.">
        <title>The Global Catalogue of Microorganisms (GCM) 10K type strain sequencing project: providing services to taxonomists for standard genome sequencing and annotation.</title>
        <authorList>
            <consortium name="The Broad Institute Genomics Platform"/>
            <consortium name="The Broad Institute Genome Sequencing Center for Infectious Disease"/>
            <person name="Wu L."/>
            <person name="Ma J."/>
        </authorList>
    </citation>
    <scope>NUCLEOTIDE SEQUENCE [LARGE SCALE GENOMIC DNA]</scope>
    <source>
        <strain evidence="5">JCM 4788</strain>
    </source>
</reference>
<evidence type="ECO:0000256" key="1">
    <source>
        <dbReference type="SAM" id="Coils"/>
    </source>
</evidence>
<dbReference type="Gene3D" id="1.10.530.10">
    <property type="match status" value="1"/>
</dbReference>
<evidence type="ECO:0000256" key="2">
    <source>
        <dbReference type="SAM" id="MobiDB-lite"/>
    </source>
</evidence>
<feature type="compositionally biased region" description="Basic and acidic residues" evidence="2">
    <location>
        <begin position="406"/>
        <end position="416"/>
    </location>
</feature>
<feature type="coiled-coil region" evidence="1">
    <location>
        <begin position="235"/>
        <end position="295"/>
    </location>
</feature>
<feature type="region of interest" description="Disordered" evidence="2">
    <location>
        <begin position="987"/>
        <end position="1027"/>
    </location>
</feature>
<dbReference type="Proteomes" id="UP001500879">
    <property type="component" value="Unassembled WGS sequence"/>
</dbReference>
<dbReference type="EMBL" id="BAAABX010000032">
    <property type="protein sequence ID" value="GAA0406188.1"/>
    <property type="molecule type" value="Genomic_DNA"/>
</dbReference>
<dbReference type="InterPro" id="IPR023346">
    <property type="entry name" value="Lysozyme-like_dom_sf"/>
</dbReference>
<organism evidence="4 5">
    <name type="scientific">Streptomyces luteireticuli</name>
    <dbReference type="NCBI Taxonomy" id="173858"/>
    <lineage>
        <taxon>Bacteria</taxon>
        <taxon>Bacillati</taxon>
        <taxon>Actinomycetota</taxon>
        <taxon>Actinomycetes</taxon>
        <taxon>Kitasatosporales</taxon>
        <taxon>Streptomycetaceae</taxon>
        <taxon>Streptomyces</taxon>
    </lineage>
</organism>
<accession>A0ABP3ILL8</accession>
<evidence type="ECO:0000313" key="4">
    <source>
        <dbReference type="EMBL" id="GAA0406188.1"/>
    </source>
</evidence>
<name>A0ABP3ILL8_9ACTN</name>
<proteinExistence type="predicted"/>